<dbReference type="RefSeq" id="WP_235842300.1">
    <property type="nucleotide sequence ID" value="NZ_UEYP01000019.1"/>
</dbReference>
<accession>A0A376ABM8</accession>
<dbReference type="InterPro" id="IPR021232">
    <property type="entry name" value="DUF2735"/>
</dbReference>
<organism evidence="2 3">
    <name type="scientific">Ciceribacter selenitireducens ATCC BAA-1503</name>
    <dbReference type="NCBI Taxonomy" id="1336235"/>
    <lineage>
        <taxon>Bacteria</taxon>
        <taxon>Pseudomonadati</taxon>
        <taxon>Pseudomonadota</taxon>
        <taxon>Alphaproteobacteria</taxon>
        <taxon>Hyphomicrobiales</taxon>
        <taxon>Rhizobiaceae</taxon>
        <taxon>Ciceribacter</taxon>
    </lineage>
</organism>
<feature type="compositionally biased region" description="Basic and acidic residues" evidence="1">
    <location>
        <begin position="14"/>
        <end position="23"/>
    </location>
</feature>
<keyword evidence="3" id="KW-1185">Reference proteome</keyword>
<evidence type="ECO:0000256" key="1">
    <source>
        <dbReference type="SAM" id="MobiDB-lite"/>
    </source>
</evidence>
<dbReference type="Proteomes" id="UP000254764">
    <property type="component" value="Unassembled WGS sequence"/>
</dbReference>
<dbReference type="Pfam" id="PF10931">
    <property type="entry name" value="DUF2735"/>
    <property type="match status" value="1"/>
</dbReference>
<reference evidence="3" key="1">
    <citation type="submission" date="2018-07" db="EMBL/GenBank/DDBJ databases">
        <authorList>
            <person name="Peiro R."/>
            <person name="Begona"/>
            <person name="Cbmso G."/>
            <person name="Lopez M."/>
            <person name="Gonzalez S."/>
        </authorList>
    </citation>
    <scope>NUCLEOTIDE SEQUENCE [LARGE SCALE GENOMIC DNA]</scope>
</reference>
<evidence type="ECO:0008006" key="4">
    <source>
        <dbReference type="Google" id="ProtNLM"/>
    </source>
</evidence>
<gene>
    <name evidence="2" type="ORF">RHIZ70_924</name>
</gene>
<sequence length="50" mass="5973">MILQFPVRNLQKLKEMQERESRSRPPIMESGCGGWYHQEAIREAEEARKQ</sequence>
<evidence type="ECO:0000313" key="2">
    <source>
        <dbReference type="EMBL" id="SSC65216.1"/>
    </source>
</evidence>
<name>A0A376ABM8_9HYPH</name>
<feature type="region of interest" description="Disordered" evidence="1">
    <location>
        <begin position="14"/>
        <end position="33"/>
    </location>
</feature>
<dbReference type="AlphaFoldDB" id="A0A376ABM8"/>
<proteinExistence type="predicted"/>
<protein>
    <recommendedName>
        <fullName evidence="4">DUF2735 domain-containing protein</fullName>
    </recommendedName>
</protein>
<evidence type="ECO:0000313" key="3">
    <source>
        <dbReference type="Proteomes" id="UP000254764"/>
    </source>
</evidence>
<dbReference type="EMBL" id="UEYP01000019">
    <property type="protein sequence ID" value="SSC65216.1"/>
    <property type="molecule type" value="Genomic_DNA"/>
</dbReference>